<reference evidence="2 3" key="1">
    <citation type="submission" date="2016-11" db="EMBL/GenBank/DDBJ databases">
        <authorList>
            <person name="Jaros S."/>
            <person name="Januszkiewicz K."/>
            <person name="Wedrychowicz H."/>
        </authorList>
    </citation>
    <scope>NUCLEOTIDE SEQUENCE [LARGE SCALE GENOMIC DNA]</scope>
    <source>
        <strain evidence="2 3">DSM 6191</strain>
    </source>
</reference>
<dbReference type="InterPro" id="IPR003141">
    <property type="entry name" value="Pol/His_phosphatase_N"/>
</dbReference>
<dbReference type="InterPro" id="IPR052018">
    <property type="entry name" value="PHP_domain"/>
</dbReference>
<organism evidence="2 3">
    <name type="scientific">Clostridium intestinale DSM 6191</name>
    <dbReference type="NCBI Taxonomy" id="1121320"/>
    <lineage>
        <taxon>Bacteria</taxon>
        <taxon>Bacillati</taxon>
        <taxon>Bacillota</taxon>
        <taxon>Clostridia</taxon>
        <taxon>Eubacteriales</taxon>
        <taxon>Clostridiaceae</taxon>
        <taxon>Clostridium</taxon>
    </lineage>
</organism>
<dbReference type="GO" id="GO:0035312">
    <property type="term" value="F:5'-3' DNA exonuclease activity"/>
    <property type="evidence" value="ECO:0007669"/>
    <property type="project" value="TreeGrafter"/>
</dbReference>
<dbReference type="GO" id="GO:0004534">
    <property type="term" value="F:5'-3' RNA exonuclease activity"/>
    <property type="evidence" value="ECO:0007669"/>
    <property type="project" value="TreeGrafter"/>
</dbReference>
<name>A0A1M5XST0_9CLOT</name>
<dbReference type="Proteomes" id="UP000184241">
    <property type="component" value="Unassembled WGS sequence"/>
</dbReference>
<dbReference type="EMBL" id="FQXU01000005">
    <property type="protein sequence ID" value="SHI02836.1"/>
    <property type="molecule type" value="Genomic_DNA"/>
</dbReference>
<feature type="domain" description="Polymerase/histidinol phosphatase N-terminal" evidence="1">
    <location>
        <begin position="5"/>
        <end position="70"/>
    </location>
</feature>
<accession>A0A1M5XST0</accession>
<dbReference type="AlphaFoldDB" id="A0A1M5XST0"/>
<dbReference type="PANTHER" id="PTHR42924">
    <property type="entry name" value="EXONUCLEASE"/>
    <property type="match status" value="1"/>
</dbReference>
<dbReference type="Pfam" id="PF02811">
    <property type="entry name" value="PHP"/>
    <property type="match status" value="1"/>
</dbReference>
<evidence type="ECO:0000313" key="2">
    <source>
        <dbReference type="EMBL" id="SHI02836.1"/>
    </source>
</evidence>
<dbReference type="PANTHER" id="PTHR42924:SF3">
    <property type="entry name" value="POLYMERASE_HISTIDINOL PHOSPHATASE N-TERMINAL DOMAIN-CONTAINING PROTEIN"/>
    <property type="match status" value="1"/>
</dbReference>
<proteinExistence type="predicted"/>
<dbReference type="InterPro" id="IPR004013">
    <property type="entry name" value="PHP_dom"/>
</dbReference>
<evidence type="ECO:0000259" key="1">
    <source>
        <dbReference type="SMART" id="SM00481"/>
    </source>
</evidence>
<protein>
    <recommendedName>
        <fullName evidence="1">Polymerase/histidinol phosphatase N-terminal domain-containing protein</fullName>
    </recommendedName>
</protein>
<dbReference type="Gene3D" id="3.20.20.140">
    <property type="entry name" value="Metal-dependent hydrolases"/>
    <property type="match status" value="1"/>
</dbReference>
<dbReference type="InterPro" id="IPR016195">
    <property type="entry name" value="Pol/histidinol_Pase-like"/>
</dbReference>
<evidence type="ECO:0000313" key="3">
    <source>
        <dbReference type="Proteomes" id="UP000184241"/>
    </source>
</evidence>
<sequence length="228" mass="26335">MYTKGDFHMHTTNSDGEYTPTEVVIMGKEKGLDIMAITDHNTMNGVEEAIEIGKMIDVKIIPGMELSTRHKGKKIHILGYFMNDGYKDEVFQNSLKYMKSHDMKGLKNLIGNKVSIDFDCMNSRVCTQTGIDFLRHFGATVVLAHPVKIKPYILEEILNMRLDGIEAIYWKNSQDETDYFKKIAKEKGWFYTAGSDFHTDKRLDKRHGRVGDVFLNKEEIEKFLNRKI</sequence>
<dbReference type="CDD" id="cd07438">
    <property type="entry name" value="PHP_HisPPase_AMP"/>
    <property type="match status" value="1"/>
</dbReference>
<dbReference type="SMART" id="SM00481">
    <property type="entry name" value="POLIIIAc"/>
    <property type="match status" value="1"/>
</dbReference>
<gene>
    <name evidence="2" type="ORF">SAMN02745941_01618</name>
</gene>
<dbReference type="SUPFAM" id="SSF89550">
    <property type="entry name" value="PHP domain-like"/>
    <property type="match status" value="1"/>
</dbReference>